<evidence type="ECO:0000256" key="2">
    <source>
        <dbReference type="SAM" id="Coils"/>
    </source>
</evidence>
<evidence type="ECO:0000313" key="4">
    <source>
        <dbReference type="EMBL" id="CAG5094574.1"/>
    </source>
</evidence>
<evidence type="ECO:0000256" key="3">
    <source>
        <dbReference type="SAM" id="MobiDB-lite"/>
    </source>
</evidence>
<feature type="region of interest" description="Disordered" evidence="3">
    <location>
        <begin position="889"/>
        <end position="917"/>
    </location>
</feature>
<dbReference type="PANTHER" id="PTHR32083">
    <property type="entry name" value="CILIA AND FLAGELLA-ASSOCIATED PROTEIN 58-RELATED"/>
    <property type="match status" value="1"/>
</dbReference>
<feature type="coiled-coil region" evidence="2">
    <location>
        <begin position="409"/>
        <end position="436"/>
    </location>
</feature>
<accession>A0ABN7SG40</accession>
<proteinExistence type="predicted"/>
<feature type="compositionally biased region" description="Basic and acidic residues" evidence="3">
    <location>
        <begin position="148"/>
        <end position="167"/>
    </location>
</feature>
<feature type="coiled-coil region" evidence="2">
    <location>
        <begin position="807"/>
        <end position="834"/>
    </location>
</feature>
<dbReference type="EMBL" id="OU015569">
    <property type="protein sequence ID" value="CAG5094574.1"/>
    <property type="molecule type" value="Genomic_DNA"/>
</dbReference>
<name>A0ABN7SG40_OIKDI</name>
<evidence type="ECO:0000313" key="5">
    <source>
        <dbReference type="Proteomes" id="UP001158576"/>
    </source>
</evidence>
<keyword evidence="5" id="KW-1185">Reference proteome</keyword>
<dbReference type="Proteomes" id="UP001158576">
    <property type="component" value="Chromosome XSR"/>
</dbReference>
<evidence type="ECO:0000256" key="1">
    <source>
        <dbReference type="ARBA" id="ARBA00023054"/>
    </source>
</evidence>
<protein>
    <submittedName>
        <fullName evidence="4">Oidioi.mRNA.OKI2018_I69.XSR.g13677.t1.cds</fullName>
    </submittedName>
</protein>
<feature type="coiled-coil region" evidence="2">
    <location>
        <begin position="510"/>
        <end position="572"/>
    </location>
</feature>
<feature type="region of interest" description="Disordered" evidence="3">
    <location>
        <begin position="145"/>
        <end position="167"/>
    </location>
</feature>
<dbReference type="PANTHER" id="PTHR32083:SF34">
    <property type="entry name" value="COILED-COIL DOMAIN-CONTAINING PROTEIN 146"/>
    <property type="match status" value="1"/>
</dbReference>
<sequence>MDEEIMPPDRYEYEMTEIDIAPAIQNLEELSAKGEVDEFKLQRLRTKYSEAFNKLEKYRDEEQALLNKAREYTEEIDEQRACLAADNYVEDPDAEVSKVRAKLLEQRNVLRAAEDRSTSLDQYLMEYYKEKADLERQLARIQPNAEEAEVKKRDMEREEEELRKENRQRRTEISQLKIAVDQKVKEAEREARELKECMDEQETLRNKLVCPEIHNVPQQLQKESDKLMKILEKERLARDKVVMHLRGLEEKNRMEGEINRQRIGDYEAVKMEHEDIRIAIERATQREQKLNHDLAIEADRQHEQNIEKTEIQLKFKHRNSEKQHASEIYARQNKEMDKTIKALKRKEIMQGHASSALRQQQVLNQKAQDAFDELPDPAELMKQRKYLTKEVEEGKRKLQHQQKMTAMEKVRYEEMLIEEERLLRRQEEERASLVELTRIRQIKEDEREHKSRDLVRATTRIKTITQEKKQRDLVLKDHRKRCEELATQQDEFAKLYDVIKNEKNKYVHLIQGSTQKASELRDKLRILSNEVEILQASAKEKMKNLHKAELQKAHAKAELENLQNEKSKAIDVQNGIDDTLASRKLDIDRLNNMGVKSEEDSRNLLIQIEKAILHRNERGVTLVEREEEVCIFYERLNVQEQLIQNGELKIHEFDENIRFLKLQMKQDLRQIALWSEKIPKLQQNEQELVELKVKLARIRKKTESLEEKLCDPENFFDERARELPGEDLAPDELKNKLEQIQNRLANIEEVALEKELLLQHVTRLLEKQQERNSYSKGPALDLSLQINNAQSQLANRTRSVMARVAELSMVKLKLSETERKRVQLEELLVESVQRMDQGLPPNRQCEQEWKRITFVPTEPDDCDEFLSTAVPRPNAYIPKDGTIPIPRPYGAMAPFKPTQPGSTMRHFRKPQPKPIDI</sequence>
<gene>
    <name evidence="4" type="ORF">OKIOD_LOCUS5235</name>
</gene>
<feature type="coiled-coil region" evidence="2">
    <location>
        <begin position="681"/>
        <end position="757"/>
    </location>
</feature>
<reference evidence="4 5" key="1">
    <citation type="submission" date="2021-04" db="EMBL/GenBank/DDBJ databases">
        <authorList>
            <person name="Bliznina A."/>
        </authorList>
    </citation>
    <scope>NUCLEOTIDE SEQUENCE [LARGE SCALE GENOMIC DNA]</scope>
</reference>
<organism evidence="4 5">
    <name type="scientific">Oikopleura dioica</name>
    <name type="common">Tunicate</name>
    <dbReference type="NCBI Taxonomy" id="34765"/>
    <lineage>
        <taxon>Eukaryota</taxon>
        <taxon>Metazoa</taxon>
        <taxon>Chordata</taxon>
        <taxon>Tunicata</taxon>
        <taxon>Appendicularia</taxon>
        <taxon>Copelata</taxon>
        <taxon>Oikopleuridae</taxon>
        <taxon>Oikopleura</taxon>
    </lineage>
</organism>
<keyword evidence="1 2" id="KW-0175">Coiled coil</keyword>